<comment type="subunit">
    <text evidence="6">Homodimer; the beta-strands of each monomer intercalate to form a hydrophobic core, while the alpha-helices form wings that extend away from the core.</text>
</comment>
<dbReference type="SUPFAM" id="SSF117130">
    <property type="entry name" value="CsrA-like"/>
    <property type="match status" value="1"/>
</dbReference>
<dbReference type="EMBL" id="FNQE01000036">
    <property type="protein sequence ID" value="SDZ32885.1"/>
    <property type="molecule type" value="Genomic_DNA"/>
</dbReference>
<dbReference type="InterPro" id="IPR036107">
    <property type="entry name" value="CsrA_sf"/>
</dbReference>
<gene>
    <name evidence="6" type="primary">csrA</name>
    <name evidence="7" type="ORF">SAMN05660462_02710</name>
</gene>
<keyword evidence="3 6" id="KW-1005">Bacterial flagellum biogenesis</keyword>
<keyword evidence="4 6" id="KW-0810">Translation regulation</keyword>
<dbReference type="GO" id="GO:0048027">
    <property type="term" value="F:mRNA 5'-UTR binding"/>
    <property type="evidence" value="ECO:0007669"/>
    <property type="project" value="UniProtKB-UniRule"/>
</dbReference>
<dbReference type="PANTHER" id="PTHR34984:SF1">
    <property type="entry name" value="CARBON STORAGE REGULATOR"/>
    <property type="match status" value="1"/>
</dbReference>
<evidence type="ECO:0000256" key="1">
    <source>
        <dbReference type="ARBA" id="ARBA00022490"/>
    </source>
</evidence>
<dbReference type="HAMAP" id="MF_00167">
    <property type="entry name" value="CsrA"/>
    <property type="match status" value="1"/>
</dbReference>
<accession>A0A1H3S5M7</accession>
<dbReference type="STRING" id="415015.SAMN05660462_02710"/>
<keyword evidence="5 6" id="KW-0694">RNA-binding</keyword>
<dbReference type="GO" id="GO:0005829">
    <property type="term" value="C:cytosol"/>
    <property type="evidence" value="ECO:0007669"/>
    <property type="project" value="TreeGrafter"/>
</dbReference>
<protein>
    <recommendedName>
        <fullName evidence="6">Translational regulator CsrA</fullName>
    </recommendedName>
</protein>
<evidence type="ECO:0000256" key="6">
    <source>
        <dbReference type="HAMAP-Rule" id="MF_00167"/>
    </source>
</evidence>
<comment type="subcellular location">
    <subcellularLocation>
        <location evidence="6">Cytoplasm</location>
    </subcellularLocation>
</comment>
<dbReference type="GO" id="GO:1902208">
    <property type="term" value="P:regulation of bacterial-type flagellum assembly"/>
    <property type="evidence" value="ECO:0007669"/>
    <property type="project" value="UniProtKB-UniRule"/>
</dbReference>
<evidence type="ECO:0000313" key="8">
    <source>
        <dbReference type="Proteomes" id="UP000198625"/>
    </source>
</evidence>
<evidence type="ECO:0000313" key="7">
    <source>
        <dbReference type="EMBL" id="SDZ32885.1"/>
    </source>
</evidence>
<dbReference type="Proteomes" id="UP000198625">
    <property type="component" value="Unassembled WGS sequence"/>
</dbReference>
<proteinExistence type="inferred from homology"/>
<comment type="function">
    <text evidence="6">A translational regulator that binds mRNA to regulate translation initiation and/or mRNA stability. Usually binds in the 5'-UTR at or near the Shine-Dalgarno sequence preventing ribosome-binding, thus repressing translation. Its main target seems to be the major flagellin gene, while its function is anatagonized by FliW.</text>
</comment>
<dbReference type="InterPro" id="IPR003751">
    <property type="entry name" value="CsrA"/>
</dbReference>
<dbReference type="Gene3D" id="2.60.40.4380">
    <property type="entry name" value="Translational regulator CsrA"/>
    <property type="match status" value="1"/>
</dbReference>
<dbReference type="AlphaFoldDB" id="A0A1H3S5M7"/>
<evidence type="ECO:0000256" key="5">
    <source>
        <dbReference type="ARBA" id="ARBA00022884"/>
    </source>
</evidence>
<dbReference type="NCBIfam" id="TIGR00202">
    <property type="entry name" value="csrA"/>
    <property type="match status" value="1"/>
</dbReference>
<dbReference type="RefSeq" id="WP_091732386.1">
    <property type="nucleotide sequence ID" value="NZ_FNQE01000036.1"/>
</dbReference>
<dbReference type="PANTHER" id="PTHR34984">
    <property type="entry name" value="CARBON STORAGE REGULATOR"/>
    <property type="match status" value="1"/>
</dbReference>
<dbReference type="OrthoDB" id="9809061at2"/>
<comment type="similarity">
    <text evidence="6">Belongs to the CsrA/RsmA family.</text>
</comment>
<keyword evidence="8" id="KW-1185">Reference proteome</keyword>
<dbReference type="Pfam" id="PF02599">
    <property type="entry name" value="CsrA"/>
    <property type="match status" value="1"/>
</dbReference>
<organism evidence="7 8">
    <name type="scientific">Proteiniborus ethanoligenes</name>
    <dbReference type="NCBI Taxonomy" id="415015"/>
    <lineage>
        <taxon>Bacteria</taxon>
        <taxon>Bacillati</taxon>
        <taxon>Bacillota</taxon>
        <taxon>Clostridia</taxon>
        <taxon>Eubacteriales</taxon>
        <taxon>Proteiniborus</taxon>
    </lineage>
</organism>
<reference evidence="7 8" key="1">
    <citation type="submission" date="2016-10" db="EMBL/GenBank/DDBJ databases">
        <authorList>
            <person name="de Groot N.N."/>
        </authorList>
    </citation>
    <scope>NUCLEOTIDE SEQUENCE [LARGE SCALE GENOMIC DNA]</scope>
    <source>
        <strain evidence="7 8">DSM 21650</strain>
    </source>
</reference>
<dbReference type="GO" id="GO:0044781">
    <property type="term" value="P:bacterial-type flagellum organization"/>
    <property type="evidence" value="ECO:0007669"/>
    <property type="project" value="UniProtKB-KW"/>
</dbReference>
<keyword evidence="2 6" id="KW-0678">Repressor</keyword>
<evidence type="ECO:0000256" key="3">
    <source>
        <dbReference type="ARBA" id="ARBA00022795"/>
    </source>
</evidence>
<sequence length="74" mass="8479">MLILTRKANESIIIKDNIEIIVVGIEDGKVKLGIKAPKEIDIYRKEVYETIQNENKQAAATKPIHIDLLKDFFK</sequence>
<evidence type="ECO:0000256" key="2">
    <source>
        <dbReference type="ARBA" id="ARBA00022491"/>
    </source>
</evidence>
<dbReference type="NCBIfam" id="NF002469">
    <property type="entry name" value="PRK01712.1"/>
    <property type="match status" value="1"/>
</dbReference>
<evidence type="ECO:0000256" key="4">
    <source>
        <dbReference type="ARBA" id="ARBA00022845"/>
    </source>
</evidence>
<dbReference type="FunFam" id="2.60.40.4380:FF:000002">
    <property type="entry name" value="Translational regulator CsrA"/>
    <property type="match status" value="1"/>
</dbReference>
<keyword evidence="1 6" id="KW-0963">Cytoplasm</keyword>
<dbReference type="GO" id="GO:0006109">
    <property type="term" value="P:regulation of carbohydrate metabolic process"/>
    <property type="evidence" value="ECO:0007669"/>
    <property type="project" value="InterPro"/>
</dbReference>
<name>A0A1H3S5M7_9FIRM</name>
<dbReference type="GO" id="GO:0045947">
    <property type="term" value="P:negative regulation of translational initiation"/>
    <property type="evidence" value="ECO:0007669"/>
    <property type="project" value="UniProtKB-UniRule"/>
</dbReference>
<dbReference type="GO" id="GO:0006402">
    <property type="term" value="P:mRNA catabolic process"/>
    <property type="evidence" value="ECO:0007669"/>
    <property type="project" value="InterPro"/>
</dbReference>